<reference evidence="2" key="2">
    <citation type="submission" date="2023-05" db="EMBL/GenBank/DDBJ databases">
        <authorList>
            <person name="Fouks B."/>
        </authorList>
    </citation>
    <scope>NUCLEOTIDE SEQUENCE</scope>
    <source>
        <strain evidence="2">Stay&amp;Tobe</strain>
        <tissue evidence="2">Testes</tissue>
    </source>
</reference>
<keyword evidence="3" id="KW-1185">Reference proteome</keyword>
<feature type="compositionally biased region" description="Basic residues" evidence="1">
    <location>
        <begin position="153"/>
        <end position="168"/>
    </location>
</feature>
<feature type="non-terminal residue" evidence="2">
    <location>
        <position position="255"/>
    </location>
</feature>
<feature type="region of interest" description="Disordered" evidence="1">
    <location>
        <begin position="144"/>
        <end position="242"/>
    </location>
</feature>
<proteinExistence type="predicted"/>
<name>A0AAD7ZPX2_DIPPU</name>
<evidence type="ECO:0000256" key="1">
    <source>
        <dbReference type="SAM" id="MobiDB-lite"/>
    </source>
</evidence>
<sequence>IEAQESSVQNDVMVEVMKYTETELTVQVSTDKSKTIVDEDDVDNIINQNSEIEVQKSSGKCTTMSESSGDEMSLSPAKKGILKHNGRVCRSLSESSVDDYVWPSSLDMMTLSGSESCIPEEAAEEERETKKTVRFNDIVSQKTYRTNSSILGQRKKNQRKTRNKRRCQERRASESENSEGEAEKEREKLTDDEKEMEGEDVIPAVQDALPLELQVNTSKPSPKGKRKNRKGADTSKVPVTSPVEFGNDLIFDLDM</sequence>
<protein>
    <submittedName>
        <fullName evidence="2">Uncharacterized protein</fullName>
    </submittedName>
</protein>
<feature type="compositionally biased region" description="Basic and acidic residues" evidence="1">
    <location>
        <begin position="181"/>
        <end position="191"/>
    </location>
</feature>
<accession>A0AAD7ZPX2</accession>
<dbReference type="Proteomes" id="UP001233999">
    <property type="component" value="Unassembled WGS sequence"/>
</dbReference>
<evidence type="ECO:0000313" key="3">
    <source>
        <dbReference type="Proteomes" id="UP001233999"/>
    </source>
</evidence>
<reference evidence="2" key="1">
    <citation type="journal article" date="2023" name="IScience">
        <title>Live-bearing cockroach genome reveals convergent evolutionary mechanisms linked to viviparity in insects and beyond.</title>
        <authorList>
            <person name="Fouks B."/>
            <person name="Harrison M.C."/>
            <person name="Mikhailova A.A."/>
            <person name="Marchal E."/>
            <person name="English S."/>
            <person name="Carruthers M."/>
            <person name="Jennings E.C."/>
            <person name="Chiamaka E.L."/>
            <person name="Frigard R.A."/>
            <person name="Pippel M."/>
            <person name="Attardo G.M."/>
            <person name="Benoit J.B."/>
            <person name="Bornberg-Bauer E."/>
            <person name="Tobe S.S."/>
        </authorList>
    </citation>
    <scope>NUCLEOTIDE SEQUENCE</scope>
    <source>
        <strain evidence="2">Stay&amp;Tobe</strain>
    </source>
</reference>
<comment type="caution">
    <text evidence="2">The sequence shown here is derived from an EMBL/GenBank/DDBJ whole genome shotgun (WGS) entry which is preliminary data.</text>
</comment>
<dbReference type="AlphaFoldDB" id="A0AAD7ZPX2"/>
<dbReference type="EMBL" id="JASPKZ010007408">
    <property type="protein sequence ID" value="KAJ9584436.1"/>
    <property type="molecule type" value="Genomic_DNA"/>
</dbReference>
<evidence type="ECO:0000313" key="2">
    <source>
        <dbReference type="EMBL" id="KAJ9584436.1"/>
    </source>
</evidence>
<gene>
    <name evidence="2" type="ORF">L9F63_021220</name>
</gene>
<organism evidence="2 3">
    <name type="scientific">Diploptera punctata</name>
    <name type="common">Pacific beetle cockroach</name>
    <dbReference type="NCBI Taxonomy" id="6984"/>
    <lineage>
        <taxon>Eukaryota</taxon>
        <taxon>Metazoa</taxon>
        <taxon>Ecdysozoa</taxon>
        <taxon>Arthropoda</taxon>
        <taxon>Hexapoda</taxon>
        <taxon>Insecta</taxon>
        <taxon>Pterygota</taxon>
        <taxon>Neoptera</taxon>
        <taxon>Polyneoptera</taxon>
        <taxon>Dictyoptera</taxon>
        <taxon>Blattodea</taxon>
        <taxon>Blaberoidea</taxon>
        <taxon>Blaberidae</taxon>
        <taxon>Diplopterinae</taxon>
        <taxon>Diploptera</taxon>
    </lineage>
</organism>